<gene>
    <name evidence="3" type="ORF">AALO_G00102720</name>
</gene>
<keyword evidence="1" id="KW-0812">Transmembrane</keyword>
<dbReference type="AlphaFoldDB" id="A0AAV6GZH5"/>
<evidence type="ECO:0000313" key="4">
    <source>
        <dbReference type="Proteomes" id="UP000823561"/>
    </source>
</evidence>
<reference evidence="3" key="1">
    <citation type="submission" date="2020-10" db="EMBL/GenBank/DDBJ databases">
        <title>Chromosome-scale genome assembly of the Allis shad, Alosa alosa.</title>
        <authorList>
            <person name="Margot Z."/>
            <person name="Christophe K."/>
            <person name="Cabau C."/>
            <person name="Louis A."/>
            <person name="Berthelot C."/>
            <person name="Parey E."/>
            <person name="Roest Crollius H."/>
            <person name="Montfort J."/>
            <person name="Robinson-Rechavi M."/>
            <person name="Bucao C."/>
            <person name="Bouchez O."/>
            <person name="Gislard M."/>
            <person name="Lluch J."/>
            <person name="Milhes M."/>
            <person name="Lampietro C."/>
            <person name="Lopez Roques C."/>
            <person name="Donnadieu C."/>
            <person name="Braasch I."/>
            <person name="Desvignes T."/>
            <person name="Postlethwait J."/>
            <person name="Bobe J."/>
            <person name="Guiguen Y."/>
        </authorList>
    </citation>
    <scope>NUCLEOTIDE SEQUENCE</scope>
    <source>
        <strain evidence="3">M-15738</strain>
        <tissue evidence="3">Blood</tissue>
    </source>
</reference>
<name>A0AAV6GZH5_9TELE</name>
<dbReference type="Gene3D" id="2.60.40.10">
    <property type="entry name" value="Immunoglobulins"/>
    <property type="match status" value="2"/>
</dbReference>
<keyword evidence="1" id="KW-1133">Transmembrane helix</keyword>
<dbReference type="InterPro" id="IPR003598">
    <property type="entry name" value="Ig_sub2"/>
</dbReference>
<dbReference type="Pfam" id="PF13927">
    <property type="entry name" value="Ig_3"/>
    <property type="match status" value="1"/>
</dbReference>
<sequence length="363" mass="39543">MQQDSEVANYSCGVTYRGRAHRSPAVCVPEEQCWAVKCSSSSGGERALQVTVTPETVTEGEEVTLTCSTCNRSNNPTVIWYKNGQPVSNNTTTRDNKLHLNPVSSEDAGSYSCAVKGDESLSSTTVFLNVRYVPKNVSVSIKASGEIQEGTSVTLTCSSDANPPVHTYTWYMKSGAESLVRGSGESISFNVTSDTNGLYYCEAQNAVGSANSSQVQIVTEDEHVAAMMFQAGIILFVILTIMLVFATLWLRKKNINLSSSPYTLEADASDVYANVIPTTMTSDPGQRVDSQGDEDDVHYASIQFQPRTKKQKSLYSNRKSVQQLKQDEDIVYASVQPSQSNTATWTDGDFPVYSNTSQHGVCL</sequence>
<feature type="domain" description="Ig-like" evidence="2">
    <location>
        <begin position="24"/>
        <end position="129"/>
    </location>
</feature>
<dbReference type="PANTHER" id="PTHR46013">
    <property type="entry name" value="VASCULAR CELL ADHESION MOLECULE 1"/>
    <property type="match status" value="1"/>
</dbReference>
<feature type="domain" description="Ig-like" evidence="2">
    <location>
        <begin position="134"/>
        <end position="219"/>
    </location>
</feature>
<keyword evidence="1" id="KW-0472">Membrane</keyword>
<evidence type="ECO:0000313" key="3">
    <source>
        <dbReference type="EMBL" id="KAG5278782.1"/>
    </source>
</evidence>
<dbReference type="InterPro" id="IPR013783">
    <property type="entry name" value="Ig-like_fold"/>
</dbReference>
<evidence type="ECO:0000256" key="1">
    <source>
        <dbReference type="SAM" id="Phobius"/>
    </source>
</evidence>
<dbReference type="Proteomes" id="UP000823561">
    <property type="component" value="Chromosome 7"/>
</dbReference>
<dbReference type="InterPro" id="IPR007110">
    <property type="entry name" value="Ig-like_dom"/>
</dbReference>
<feature type="transmembrane region" description="Helical" evidence="1">
    <location>
        <begin position="227"/>
        <end position="250"/>
    </location>
</feature>
<comment type="caution">
    <text evidence="3">The sequence shown here is derived from an EMBL/GenBank/DDBJ whole genome shotgun (WGS) entry which is preliminary data.</text>
</comment>
<evidence type="ECO:0000259" key="2">
    <source>
        <dbReference type="PROSITE" id="PS50835"/>
    </source>
</evidence>
<proteinExistence type="predicted"/>
<dbReference type="PANTHER" id="PTHR46013:SF4">
    <property type="entry name" value="B-CELL RECEPTOR CD22-RELATED"/>
    <property type="match status" value="1"/>
</dbReference>
<organism evidence="3 4">
    <name type="scientific">Alosa alosa</name>
    <name type="common">allis shad</name>
    <dbReference type="NCBI Taxonomy" id="278164"/>
    <lineage>
        <taxon>Eukaryota</taxon>
        <taxon>Metazoa</taxon>
        <taxon>Chordata</taxon>
        <taxon>Craniata</taxon>
        <taxon>Vertebrata</taxon>
        <taxon>Euteleostomi</taxon>
        <taxon>Actinopterygii</taxon>
        <taxon>Neopterygii</taxon>
        <taxon>Teleostei</taxon>
        <taxon>Clupei</taxon>
        <taxon>Clupeiformes</taxon>
        <taxon>Clupeoidei</taxon>
        <taxon>Clupeidae</taxon>
        <taxon>Alosa</taxon>
    </lineage>
</organism>
<dbReference type="EMBL" id="JADWDJ010000007">
    <property type="protein sequence ID" value="KAG5278782.1"/>
    <property type="molecule type" value="Genomic_DNA"/>
</dbReference>
<protein>
    <recommendedName>
        <fullName evidence="2">Ig-like domain-containing protein</fullName>
    </recommendedName>
</protein>
<accession>A0AAV6GZH5</accession>
<dbReference type="InterPro" id="IPR036179">
    <property type="entry name" value="Ig-like_dom_sf"/>
</dbReference>
<dbReference type="SMART" id="SM00409">
    <property type="entry name" value="IG"/>
    <property type="match status" value="2"/>
</dbReference>
<dbReference type="PROSITE" id="PS50835">
    <property type="entry name" value="IG_LIKE"/>
    <property type="match status" value="2"/>
</dbReference>
<keyword evidence="4" id="KW-1185">Reference proteome</keyword>
<dbReference type="InterPro" id="IPR003599">
    <property type="entry name" value="Ig_sub"/>
</dbReference>
<dbReference type="SMART" id="SM00408">
    <property type="entry name" value="IGc2"/>
    <property type="match status" value="2"/>
</dbReference>
<dbReference type="Pfam" id="PF13895">
    <property type="entry name" value="Ig_2"/>
    <property type="match status" value="1"/>
</dbReference>
<dbReference type="SUPFAM" id="SSF48726">
    <property type="entry name" value="Immunoglobulin"/>
    <property type="match status" value="2"/>
</dbReference>